<evidence type="ECO:0000313" key="2">
    <source>
        <dbReference type="EMBL" id="MPN18157.1"/>
    </source>
</evidence>
<feature type="domain" description="Fe-containing alcohol dehydrogenase-like C-terminal" evidence="1">
    <location>
        <begin position="1"/>
        <end position="154"/>
    </location>
</feature>
<reference evidence="2" key="1">
    <citation type="submission" date="2019-08" db="EMBL/GenBank/DDBJ databases">
        <authorList>
            <person name="Kucharzyk K."/>
            <person name="Murdoch R.W."/>
            <person name="Higgins S."/>
            <person name="Loffler F."/>
        </authorList>
    </citation>
    <scope>NUCLEOTIDE SEQUENCE</scope>
</reference>
<dbReference type="GO" id="GO:0004022">
    <property type="term" value="F:alcohol dehydrogenase (NAD+) activity"/>
    <property type="evidence" value="ECO:0007669"/>
    <property type="project" value="TreeGrafter"/>
</dbReference>
<proteinExistence type="predicted"/>
<dbReference type="Pfam" id="PF25137">
    <property type="entry name" value="ADH_Fe_C"/>
    <property type="match status" value="1"/>
</dbReference>
<dbReference type="Gene3D" id="1.20.1090.10">
    <property type="entry name" value="Dehydroquinate synthase-like - alpha domain"/>
    <property type="match status" value="1"/>
</dbReference>
<organism evidence="2">
    <name type="scientific">bioreactor metagenome</name>
    <dbReference type="NCBI Taxonomy" id="1076179"/>
    <lineage>
        <taxon>unclassified sequences</taxon>
        <taxon>metagenomes</taxon>
        <taxon>ecological metagenomes</taxon>
    </lineage>
</organism>
<dbReference type="AlphaFoldDB" id="A0A645FUH6"/>
<dbReference type="InterPro" id="IPR039697">
    <property type="entry name" value="Alcohol_dehydrogenase_Fe"/>
</dbReference>
<dbReference type="SUPFAM" id="SSF56796">
    <property type="entry name" value="Dehydroquinate synthase-like"/>
    <property type="match status" value="1"/>
</dbReference>
<dbReference type="PANTHER" id="PTHR11496:SF102">
    <property type="entry name" value="ALCOHOL DEHYDROGENASE 4"/>
    <property type="match status" value="1"/>
</dbReference>
<accession>A0A645FUH6</accession>
<comment type="caution">
    <text evidence="2">The sequence shown here is derived from an EMBL/GenBank/DDBJ whole genome shotgun (WGS) entry which is preliminary data.</text>
</comment>
<gene>
    <name evidence="2" type="primary">adhE_37</name>
    <name evidence="2" type="ORF">SDC9_165515</name>
</gene>
<name>A0A645FUH6_9ZZZZ</name>
<sequence length="157" mass="17004">MHNASCIAGLAFTNASLGINHSMAHILGGRFHIPHGKANALLLPYVIEFNAEVRVSAAQEYTRAAIKYAEIAKFLGLTNSNNVREGVKALINGVKALIKSLGIPSKILELNISEGDFTKNLEEISEIAVKDGCTTTNPREVTSEELKGLFKKAYHGR</sequence>
<protein>
    <submittedName>
        <fullName evidence="2">Aldehyde-alcohol dehydrogenase</fullName>
    </submittedName>
</protein>
<dbReference type="EMBL" id="VSSQ01065439">
    <property type="protein sequence ID" value="MPN18157.1"/>
    <property type="molecule type" value="Genomic_DNA"/>
</dbReference>
<dbReference type="PANTHER" id="PTHR11496">
    <property type="entry name" value="ALCOHOL DEHYDROGENASE"/>
    <property type="match status" value="1"/>
</dbReference>
<evidence type="ECO:0000259" key="1">
    <source>
        <dbReference type="Pfam" id="PF25137"/>
    </source>
</evidence>
<dbReference type="InterPro" id="IPR056798">
    <property type="entry name" value="ADH_Fe_C"/>
</dbReference>